<dbReference type="GO" id="GO:0016301">
    <property type="term" value="F:kinase activity"/>
    <property type="evidence" value="ECO:0007669"/>
    <property type="project" value="UniProtKB-KW"/>
</dbReference>
<dbReference type="Gene3D" id="3.30.450.20">
    <property type="entry name" value="PAS domain"/>
    <property type="match status" value="1"/>
</dbReference>
<dbReference type="CDD" id="cd00082">
    <property type="entry name" value="HisKA"/>
    <property type="match status" value="1"/>
</dbReference>
<dbReference type="Gene3D" id="1.10.287.130">
    <property type="match status" value="1"/>
</dbReference>
<dbReference type="Gene3D" id="3.30.450.40">
    <property type="match status" value="1"/>
</dbReference>
<dbReference type="Pfam" id="PF01590">
    <property type="entry name" value="GAF"/>
    <property type="match status" value="1"/>
</dbReference>
<feature type="domain" description="Protein kinase" evidence="4">
    <location>
        <begin position="1"/>
        <end position="276"/>
    </location>
</feature>
<keyword evidence="8" id="KW-1185">Reference proteome</keyword>
<dbReference type="SMART" id="SM00388">
    <property type="entry name" value="HisKA"/>
    <property type="match status" value="1"/>
</dbReference>
<dbReference type="PROSITE" id="PS00108">
    <property type="entry name" value="PROTEIN_KINASE_ST"/>
    <property type="match status" value="1"/>
</dbReference>
<dbReference type="Pfam" id="PF13191">
    <property type="entry name" value="AAA_16"/>
    <property type="match status" value="1"/>
</dbReference>
<protein>
    <recommendedName>
        <fullName evidence="2">histidine kinase</fullName>
        <ecNumber evidence="2">2.7.13.3</ecNumber>
    </recommendedName>
</protein>
<feature type="domain" description="Histidine kinase" evidence="5">
    <location>
        <begin position="1628"/>
        <end position="1843"/>
    </location>
</feature>
<dbReference type="SMART" id="SM00091">
    <property type="entry name" value="PAS"/>
    <property type="match status" value="1"/>
</dbReference>
<dbReference type="InterPro" id="IPR003594">
    <property type="entry name" value="HATPase_dom"/>
</dbReference>
<dbReference type="RefSeq" id="WP_284264187.1">
    <property type="nucleotide sequence ID" value="NZ_BSOW01000005.1"/>
</dbReference>
<keyword evidence="7" id="KW-0808">Transferase</keyword>
<dbReference type="SMART" id="SM00387">
    <property type="entry name" value="HATPase_c"/>
    <property type="match status" value="1"/>
</dbReference>
<dbReference type="InterPro" id="IPR000719">
    <property type="entry name" value="Prot_kinase_dom"/>
</dbReference>
<organism evidence="7 8">
    <name type="scientific">Bradyrhizobium iriomotense</name>
    <dbReference type="NCBI Taxonomy" id="441950"/>
    <lineage>
        <taxon>Bacteria</taxon>
        <taxon>Pseudomonadati</taxon>
        <taxon>Pseudomonadota</taxon>
        <taxon>Alphaproteobacteria</taxon>
        <taxon>Hyphomicrobiales</taxon>
        <taxon>Nitrobacteraceae</taxon>
        <taxon>Bradyrhizobium</taxon>
    </lineage>
</organism>
<keyword evidence="3" id="KW-0597">Phosphoprotein</keyword>
<dbReference type="PROSITE" id="PS50011">
    <property type="entry name" value="PROTEIN_KINASE_DOM"/>
    <property type="match status" value="1"/>
</dbReference>
<dbReference type="Pfam" id="PF00512">
    <property type="entry name" value="HisKA"/>
    <property type="match status" value="1"/>
</dbReference>
<dbReference type="InterPro" id="IPR005467">
    <property type="entry name" value="His_kinase_dom"/>
</dbReference>
<dbReference type="CDD" id="cd14014">
    <property type="entry name" value="STKc_PknB_like"/>
    <property type="match status" value="1"/>
</dbReference>
<accession>A0ABQ6AZE5</accession>
<dbReference type="SUPFAM" id="SSF56112">
    <property type="entry name" value="Protein kinase-like (PK-like)"/>
    <property type="match status" value="1"/>
</dbReference>
<reference evidence="8" key="1">
    <citation type="journal article" date="2019" name="Int. J. Syst. Evol. Microbiol.">
        <title>The Global Catalogue of Microorganisms (GCM) 10K type strain sequencing project: providing services to taxonomists for standard genome sequencing and annotation.</title>
        <authorList>
            <consortium name="The Broad Institute Genomics Platform"/>
            <consortium name="The Broad Institute Genome Sequencing Center for Infectious Disease"/>
            <person name="Wu L."/>
            <person name="Ma J."/>
        </authorList>
    </citation>
    <scope>NUCLEOTIDE SEQUENCE [LARGE SCALE GENOMIC DNA]</scope>
    <source>
        <strain evidence="8">NBRC 102520</strain>
    </source>
</reference>
<dbReference type="SUPFAM" id="SSF52540">
    <property type="entry name" value="P-loop containing nucleoside triphosphate hydrolases"/>
    <property type="match status" value="1"/>
</dbReference>
<dbReference type="Gene3D" id="3.40.50.300">
    <property type="entry name" value="P-loop containing nucleotide triphosphate hydrolases"/>
    <property type="match status" value="1"/>
</dbReference>
<proteinExistence type="predicted"/>
<evidence type="ECO:0000259" key="5">
    <source>
        <dbReference type="PROSITE" id="PS50109"/>
    </source>
</evidence>
<comment type="catalytic activity">
    <reaction evidence="1">
        <text>ATP + protein L-histidine = ADP + protein N-phospho-L-histidine.</text>
        <dbReference type="EC" id="2.7.13.3"/>
    </reaction>
</comment>
<evidence type="ECO:0000259" key="6">
    <source>
        <dbReference type="PROSITE" id="PS50112"/>
    </source>
</evidence>
<dbReference type="PANTHER" id="PTHR43642">
    <property type="entry name" value="HYBRID SIGNAL TRANSDUCTION HISTIDINE KINASE G"/>
    <property type="match status" value="1"/>
</dbReference>
<dbReference type="NCBIfam" id="TIGR00229">
    <property type="entry name" value="sensory_box"/>
    <property type="match status" value="1"/>
</dbReference>
<dbReference type="InterPro" id="IPR004358">
    <property type="entry name" value="Sig_transdc_His_kin-like_C"/>
</dbReference>
<dbReference type="SMART" id="SM00065">
    <property type="entry name" value="GAF"/>
    <property type="match status" value="1"/>
</dbReference>
<evidence type="ECO:0000259" key="4">
    <source>
        <dbReference type="PROSITE" id="PS50011"/>
    </source>
</evidence>
<dbReference type="InterPro" id="IPR029016">
    <property type="entry name" value="GAF-like_dom_sf"/>
</dbReference>
<dbReference type="PANTHER" id="PTHR43642:SF1">
    <property type="entry name" value="HYBRID SIGNAL TRANSDUCTION HISTIDINE KINASE G"/>
    <property type="match status" value="1"/>
</dbReference>
<dbReference type="InterPro" id="IPR011009">
    <property type="entry name" value="Kinase-like_dom_sf"/>
</dbReference>
<dbReference type="Gene3D" id="1.10.510.10">
    <property type="entry name" value="Transferase(Phosphotransferase) domain 1"/>
    <property type="match status" value="1"/>
</dbReference>
<evidence type="ECO:0000313" key="7">
    <source>
        <dbReference type="EMBL" id="GLR85262.1"/>
    </source>
</evidence>
<dbReference type="Pfam" id="PF00069">
    <property type="entry name" value="Pkinase"/>
    <property type="match status" value="1"/>
</dbReference>
<feature type="domain" description="PAS" evidence="6">
    <location>
        <begin position="1477"/>
        <end position="1549"/>
    </location>
</feature>
<dbReference type="InterPro" id="IPR053159">
    <property type="entry name" value="Hybrid_Histidine_Kinase"/>
</dbReference>
<dbReference type="InterPro" id="IPR003661">
    <property type="entry name" value="HisK_dim/P_dom"/>
</dbReference>
<dbReference type="InterPro" id="IPR000014">
    <property type="entry name" value="PAS"/>
</dbReference>
<keyword evidence="7" id="KW-0418">Kinase</keyword>
<dbReference type="InterPro" id="IPR003018">
    <property type="entry name" value="GAF"/>
</dbReference>
<dbReference type="Pfam" id="PF13426">
    <property type="entry name" value="PAS_9"/>
    <property type="match status" value="1"/>
</dbReference>
<comment type="caution">
    <text evidence="7">The sequence shown here is derived from an EMBL/GenBank/DDBJ whole genome shotgun (WGS) entry which is preliminary data.</text>
</comment>
<dbReference type="SUPFAM" id="SSF55874">
    <property type="entry name" value="ATPase domain of HSP90 chaperone/DNA topoisomerase II/histidine kinase"/>
    <property type="match status" value="1"/>
</dbReference>
<dbReference type="InterPro" id="IPR036097">
    <property type="entry name" value="HisK_dim/P_sf"/>
</dbReference>
<dbReference type="SUPFAM" id="SSF55785">
    <property type="entry name" value="PYP-like sensor domain (PAS domain)"/>
    <property type="match status" value="1"/>
</dbReference>
<evidence type="ECO:0000313" key="8">
    <source>
        <dbReference type="Proteomes" id="UP001156905"/>
    </source>
</evidence>
<dbReference type="Gene3D" id="3.30.565.10">
    <property type="entry name" value="Histidine kinase-like ATPase, C-terminal domain"/>
    <property type="match status" value="1"/>
</dbReference>
<dbReference type="InterPro" id="IPR008271">
    <property type="entry name" value="Ser/Thr_kinase_AS"/>
</dbReference>
<dbReference type="PROSITE" id="PS50112">
    <property type="entry name" value="PAS"/>
    <property type="match status" value="1"/>
</dbReference>
<dbReference type="PROSITE" id="PS50109">
    <property type="entry name" value="HIS_KIN"/>
    <property type="match status" value="1"/>
</dbReference>
<dbReference type="Pfam" id="PF02518">
    <property type="entry name" value="HATPase_c"/>
    <property type="match status" value="1"/>
</dbReference>
<evidence type="ECO:0000256" key="2">
    <source>
        <dbReference type="ARBA" id="ARBA00012438"/>
    </source>
</evidence>
<dbReference type="InterPro" id="IPR027417">
    <property type="entry name" value="P-loop_NTPase"/>
</dbReference>
<gene>
    <name evidence="7" type="ORF">GCM10007857_19720</name>
</gene>
<dbReference type="SMART" id="SM00220">
    <property type="entry name" value="S_TKc"/>
    <property type="match status" value="1"/>
</dbReference>
<dbReference type="InterPro" id="IPR036890">
    <property type="entry name" value="HATPase_C_sf"/>
</dbReference>
<dbReference type="Proteomes" id="UP001156905">
    <property type="component" value="Unassembled WGS sequence"/>
</dbReference>
<dbReference type="SUPFAM" id="SSF55781">
    <property type="entry name" value="GAF domain-like"/>
    <property type="match status" value="1"/>
</dbReference>
<dbReference type="InterPro" id="IPR041664">
    <property type="entry name" value="AAA_16"/>
</dbReference>
<evidence type="ECO:0000256" key="3">
    <source>
        <dbReference type="ARBA" id="ARBA00022553"/>
    </source>
</evidence>
<dbReference type="PRINTS" id="PR00344">
    <property type="entry name" value="BCTRLSENSOR"/>
</dbReference>
<dbReference type="EC" id="2.7.13.3" evidence="2"/>
<dbReference type="SUPFAM" id="SSF47384">
    <property type="entry name" value="Homodimeric domain of signal transducing histidine kinase"/>
    <property type="match status" value="1"/>
</dbReference>
<sequence>MDAVRFAEITDSSFHVAWKDGERVFCRGWHKDSDGSPVAVLAVRPSSEHPHPGILDRFTHEYAWKDELDRAWAACPFDLLHEGGQTVLLLEDPGGEPLANFIGAPMEVESFLQLAIGIAGAVGNVHKRGFVHKDIKPANILVNCTDQRVRLTGFGIASRLPRERQKPEPPELVAGTLAYMAPEQTGRINRSIDSRSDLYALGVTLYQILTGSLPFTAADPVEWVHCHIARKPLPPSERLENFPAPVSEIIMKLLAKASEERYQTAAGLERDLRRCLAEWGRLARIAPFALGQYDVSDRLLIPERLYGRAYEIETLLAAFDRVVGDGGPELVLVSGYSGIGKSSVVHELHRALVPPHGLFAAGKFDQYKRDIPYATLAQALQSLIRPLLGKSDTELAPWREALREALGANAQVMATLIPELEPLIGLQMPVPELPPQDAQRRFQLAFRQLLGVFARPEHPLALFLDDLQWLDAATLDLVEHLATQSELRHLLLVGAYRDNEVTPAHPLMRRLAAIRDAGGRLQEIVLAPLRLEDVIRLIADALQCTPDRAGPLSRLVHEKTGGNPFFTSQFLSALAEEGLLAVDHGAARWTWDLEQIHAKGYTDNVVDLMLGKLRSLPAETRETMQHLACLGSSAPISALVMVGGGSEEKLHAALWAAIQAGLVLRQGENYNFLHDRVQEAAYALIPKEEQAAQHLAIGRLLVAHTPPEKREEAIFEIANHLNRGTALINSAEEREQVAELNLIAGQRAKQSTAYHSALAYLAAGCALLPLDCWDRCNRLTFALEFHRAECEFLTGALAAAEERLSMLSSRAGQLVDFAAVTRLRQELFLTVGKSGRAIEVCLGYLRRVGIEWSAHPMEEAIQQEYERLWRRIGPRSIEDLIDLPIMEDPEWRATMDVLTAVVTAALFTDKNLLCLVICRMANISLEHGNSDGSCFAYAWLGTILGPHFGDYRAGYRFGKLGLDLVEQRALRRFEARVYVIFGHRVIPWTQPIRTGRPLVRRAFDAANKLGDLTFAAFSRENLITNLLATGEPLAEVQREAEAGLDGARQARFGLLIDRITTQLGFIRSLRGLTPELASFNHAEFDEIRFEQHLGAPHLATAASRYWTRKLQARFFAGDYTSAMDAAERAEGLVSTSSSLSIMLLERAEYHLYAALARAACCQPTGPDPYTEHQAALAMHEAQLRSWATNCPDNFENCAALVSAEIARLEGRELDAARLYELAIRSARTNSFVHNEALASELAARFYAARGLDINSDAHLRKARQCYESWGADGKVRQLDQVYPYLRNERDVIIATGTIGAPVEHLDLATIIKVSQAVSSEIVPEKLIDTLMHTAMEQAGAERGLLILARGATPRIAAEAITDQDMVVVYPRDEAATESVLPESVLRYVLHSRESIILDDAATQSPFAADPYIRDRRARSVLGLPLINQGKLVGALYLENNLTPNAFAPARMTALKLLASQAAISLENSRLYGDLQEREAKIRQLVDANIIGIIIWDFEGRIIEANDTFLRMLGFDRDDFVSGHLDWIDLTPPQWRSRSAEALEDLKNTGTIKPYEREYFRKDGSRVPVLIGAARLEQVENQGVSFVLDLTERRQAESEARDSERRYRETQMELAHANRVATMGQLTASIAHEVNQPITAMIGNAEASLRWLDRRPPDLEEVRRLLERIAKDGRRVGNVIDRTRDLVKKAPLRMERMEINEAIDEVIELTRGEAAKNHISVQTQFAGDLPPVGADRTQLQQVMLNLIINAVHALSDSEVQRELFISTSMNDSGGVLVSVRDSGKGMMPEQIERLFDPFYSTKPGGMGMGLSICRSIVESHGGRIWATADLPHGATFHFTIPQADNVT</sequence>
<dbReference type="EMBL" id="BSOW01000005">
    <property type="protein sequence ID" value="GLR85262.1"/>
    <property type="molecule type" value="Genomic_DNA"/>
</dbReference>
<name>A0ABQ6AZE5_9BRAD</name>
<dbReference type="InterPro" id="IPR035965">
    <property type="entry name" value="PAS-like_dom_sf"/>
</dbReference>
<evidence type="ECO:0000256" key="1">
    <source>
        <dbReference type="ARBA" id="ARBA00000085"/>
    </source>
</evidence>
<dbReference type="CDD" id="cd00130">
    <property type="entry name" value="PAS"/>
    <property type="match status" value="1"/>
</dbReference>